<dbReference type="GO" id="GO:0016491">
    <property type="term" value="F:oxidoreductase activity"/>
    <property type="evidence" value="ECO:0007669"/>
    <property type="project" value="InterPro"/>
</dbReference>
<keyword evidence="3" id="KW-0949">S-adenosyl-L-methionine</keyword>
<evidence type="ECO:0000256" key="5">
    <source>
        <dbReference type="ARBA" id="ARBA00023004"/>
    </source>
</evidence>
<dbReference type="SFLD" id="SFLDG01067">
    <property type="entry name" value="SPASM/twitch_domain_containing"/>
    <property type="match status" value="1"/>
</dbReference>
<evidence type="ECO:0000256" key="1">
    <source>
        <dbReference type="ARBA" id="ARBA00001966"/>
    </source>
</evidence>
<comment type="cofactor">
    <cofactor evidence="1">
        <name>[4Fe-4S] cluster</name>
        <dbReference type="ChEBI" id="CHEBI:49883"/>
    </cofactor>
</comment>
<dbReference type="SFLD" id="SFLDS00029">
    <property type="entry name" value="Radical_SAM"/>
    <property type="match status" value="1"/>
</dbReference>
<evidence type="ECO:0000256" key="7">
    <source>
        <dbReference type="ARBA" id="ARBA00023601"/>
    </source>
</evidence>
<accession>A0A4V5NL66</accession>
<sequence>MIPVGERELEQARALLAGQGDLGASLAAASRPLAHLHDRRGAQVEGLRLLGSPDAFAAATRRALPGVDRTSVEALWSVIAASPELAAGFEVVLLRALDPLAGLLTYDDGVLFRAAEREAIASLEPPPAETPPLRGAVTGIVKITRICNLRCTYCHDWRTGPDATMDFTTLAAAMRWLIQGSNARRVNVVLHGGEPSLIGPRGLVTLLGLQARFRREGQEVVTRMQTNGARLAPALLDVLVRFDVVTSVSMDGPPEVHDLTRRTTRQAGSSDAVRRSVARLRAAGILNGVLIVVTPELIASGACSRNSRTTAAAAAARRARVPGGHRGRRG</sequence>
<gene>
    <name evidence="9" type="ORF">FAZ78_22245</name>
</gene>
<dbReference type="AlphaFoldDB" id="A0A4V5NL66"/>
<evidence type="ECO:0000256" key="2">
    <source>
        <dbReference type="ARBA" id="ARBA00022485"/>
    </source>
</evidence>
<keyword evidence="2" id="KW-0004">4Fe-4S</keyword>
<organism evidence="9 10">
    <name type="scientific">Cereibacter changlensis</name>
    <dbReference type="NCBI Taxonomy" id="402884"/>
    <lineage>
        <taxon>Bacteria</taxon>
        <taxon>Pseudomonadati</taxon>
        <taxon>Pseudomonadota</taxon>
        <taxon>Alphaproteobacteria</taxon>
        <taxon>Rhodobacterales</taxon>
        <taxon>Paracoccaceae</taxon>
        <taxon>Cereibacter</taxon>
    </lineage>
</organism>
<keyword evidence="5" id="KW-0408">Iron</keyword>
<protein>
    <submittedName>
        <fullName evidence="9">Radical SAM protein</fullName>
    </submittedName>
</protein>
<evidence type="ECO:0000256" key="6">
    <source>
        <dbReference type="ARBA" id="ARBA00023014"/>
    </source>
</evidence>
<comment type="similarity">
    <text evidence="7">Belongs to the radical SAM superfamily. Anaerobic sulfatase-maturating enzyme family.</text>
</comment>
<dbReference type="PANTHER" id="PTHR43273:SF3">
    <property type="entry name" value="ANAEROBIC SULFATASE-MATURATING ENZYME HOMOLOG ASLB-RELATED"/>
    <property type="match status" value="1"/>
</dbReference>
<name>A0A4V5NL66_9RHOB</name>
<reference evidence="9 10" key="1">
    <citation type="submission" date="2019-04" db="EMBL/GenBank/DDBJ databases">
        <title>Crypto-aerobic microbial life in anoxic (sulfidic) marine sediments.</title>
        <authorList>
            <person name="Bhattacharya S."/>
            <person name="Roy C."/>
            <person name="Mondal N."/>
            <person name="Sarkar J."/>
            <person name="Mandal S."/>
            <person name="Rameez M.J."/>
            <person name="Ghosh W."/>
        </authorList>
    </citation>
    <scope>NUCLEOTIDE SEQUENCE [LARGE SCALE GENOMIC DNA]</scope>
    <source>
        <strain evidence="9 10">SBBC</strain>
    </source>
</reference>
<dbReference type="InterPro" id="IPR013785">
    <property type="entry name" value="Aldolase_TIM"/>
</dbReference>
<dbReference type="Proteomes" id="UP000306340">
    <property type="component" value="Unassembled WGS sequence"/>
</dbReference>
<evidence type="ECO:0000259" key="8">
    <source>
        <dbReference type="PROSITE" id="PS51918"/>
    </source>
</evidence>
<dbReference type="GO" id="GO:0046872">
    <property type="term" value="F:metal ion binding"/>
    <property type="evidence" value="ECO:0007669"/>
    <property type="project" value="UniProtKB-KW"/>
</dbReference>
<proteinExistence type="inferred from homology"/>
<dbReference type="InterPro" id="IPR007197">
    <property type="entry name" value="rSAM"/>
</dbReference>
<dbReference type="InterPro" id="IPR000385">
    <property type="entry name" value="MoaA_NifB_PqqE_Fe-S-bd_CS"/>
</dbReference>
<dbReference type="PROSITE" id="PS51918">
    <property type="entry name" value="RADICAL_SAM"/>
    <property type="match status" value="1"/>
</dbReference>
<dbReference type="GO" id="GO:0051539">
    <property type="term" value="F:4 iron, 4 sulfur cluster binding"/>
    <property type="evidence" value="ECO:0007669"/>
    <property type="project" value="UniProtKB-KW"/>
</dbReference>
<comment type="caution">
    <text evidence="9">The sequence shown here is derived from an EMBL/GenBank/DDBJ whole genome shotgun (WGS) entry which is preliminary data.</text>
</comment>
<dbReference type="Pfam" id="PF04055">
    <property type="entry name" value="Radical_SAM"/>
    <property type="match status" value="1"/>
</dbReference>
<evidence type="ECO:0000256" key="4">
    <source>
        <dbReference type="ARBA" id="ARBA00022723"/>
    </source>
</evidence>
<dbReference type="InterPro" id="IPR023867">
    <property type="entry name" value="Sulphatase_maturase_rSAM"/>
</dbReference>
<evidence type="ECO:0000313" key="10">
    <source>
        <dbReference type="Proteomes" id="UP000306340"/>
    </source>
</evidence>
<feature type="domain" description="Radical SAM core" evidence="8">
    <location>
        <begin position="133"/>
        <end position="330"/>
    </location>
</feature>
<dbReference type="SUPFAM" id="SSF102114">
    <property type="entry name" value="Radical SAM enzymes"/>
    <property type="match status" value="1"/>
</dbReference>
<evidence type="ECO:0000313" key="9">
    <source>
        <dbReference type="EMBL" id="TKA94457.1"/>
    </source>
</evidence>
<dbReference type="InterPro" id="IPR058240">
    <property type="entry name" value="rSAM_sf"/>
</dbReference>
<dbReference type="Gene3D" id="3.20.20.70">
    <property type="entry name" value="Aldolase class I"/>
    <property type="match status" value="1"/>
</dbReference>
<dbReference type="PANTHER" id="PTHR43273">
    <property type="entry name" value="ANAEROBIC SULFATASE-MATURATING ENZYME HOMOLOG ASLB-RELATED"/>
    <property type="match status" value="1"/>
</dbReference>
<dbReference type="EMBL" id="SWAU01000351">
    <property type="protein sequence ID" value="TKA94457.1"/>
    <property type="molecule type" value="Genomic_DNA"/>
</dbReference>
<keyword evidence="6" id="KW-0411">Iron-sulfur</keyword>
<dbReference type="PROSITE" id="PS01305">
    <property type="entry name" value="MOAA_NIFB_PQQE"/>
    <property type="match status" value="1"/>
</dbReference>
<keyword evidence="4" id="KW-0479">Metal-binding</keyword>
<dbReference type="RefSeq" id="WP_136794412.1">
    <property type="nucleotide sequence ID" value="NZ_SWAU01000351.1"/>
</dbReference>
<evidence type="ECO:0000256" key="3">
    <source>
        <dbReference type="ARBA" id="ARBA00022691"/>
    </source>
</evidence>
<dbReference type="CDD" id="cd01335">
    <property type="entry name" value="Radical_SAM"/>
    <property type="match status" value="1"/>
</dbReference>